<dbReference type="GO" id="GO:0003677">
    <property type="term" value="F:DNA binding"/>
    <property type="evidence" value="ECO:0007669"/>
    <property type="project" value="UniProtKB-KW"/>
</dbReference>
<dbReference type="CDD" id="cd15485">
    <property type="entry name" value="ZIP_Cat8"/>
    <property type="match status" value="1"/>
</dbReference>
<keyword evidence="7" id="KW-0539">Nucleus</keyword>
<keyword evidence="5" id="KW-0238">DNA-binding</keyword>
<dbReference type="AlphaFoldDB" id="A0A1B8GXT1"/>
<dbReference type="InterPro" id="IPR036864">
    <property type="entry name" value="Zn2-C6_fun-type_DNA-bd_sf"/>
</dbReference>
<feature type="compositionally biased region" description="Low complexity" evidence="9">
    <location>
        <begin position="108"/>
        <end position="120"/>
    </location>
</feature>
<feature type="region of interest" description="Disordered" evidence="9">
    <location>
        <begin position="605"/>
        <end position="637"/>
    </location>
</feature>
<feature type="compositionally biased region" description="Low complexity" evidence="9">
    <location>
        <begin position="696"/>
        <end position="710"/>
    </location>
</feature>
<dbReference type="Pfam" id="PF04082">
    <property type="entry name" value="Fungal_trans"/>
    <property type="match status" value="1"/>
</dbReference>
<feature type="compositionally biased region" description="Polar residues" evidence="9">
    <location>
        <begin position="735"/>
        <end position="749"/>
    </location>
</feature>
<evidence type="ECO:0000256" key="8">
    <source>
        <dbReference type="SAM" id="Coils"/>
    </source>
</evidence>
<dbReference type="GO" id="GO:0005634">
    <property type="term" value="C:nucleus"/>
    <property type="evidence" value="ECO:0007669"/>
    <property type="project" value="UniProtKB-SubCell"/>
</dbReference>
<dbReference type="RefSeq" id="XP_018134349.1">
    <property type="nucleotide sequence ID" value="XM_018270789.1"/>
</dbReference>
<evidence type="ECO:0000313" key="11">
    <source>
        <dbReference type="EMBL" id="OBU00617.1"/>
    </source>
</evidence>
<dbReference type="InterPro" id="IPR007219">
    <property type="entry name" value="XnlR_reg_dom"/>
</dbReference>
<keyword evidence="6" id="KW-0804">Transcription</keyword>
<keyword evidence="2" id="KW-0479">Metal-binding</keyword>
<dbReference type="EMBL" id="KV460208">
    <property type="protein sequence ID" value="OBU00617.1"/>
    <property type="molecule type" value="Genomic_DNA"/>
</dbReference>
<sequence length="888" mass="97393">MPGILPMKVIKVGTTAQSRIAQACDRCRSKKIRCDGIRPCCSQCANVGFECKTSDKLSRRAFPRGYTESLEERVRVLEGETRELKDLLDEKDEKIDMLSRMHNNRRISNSPLSSSPVVVEKPADSPQNKDDTFRVQAVPLQLESDVSDSTFMGPSTGRTFVDAFKRKLRDSGKSCSGYNLGTFLAPREDFVPRRSSPNGPNIPPRMFSDRCINIFWQEHAPLFPVLHKPTFLRLYEEYIADPEQMVDDQKLAELHLVFSIAGFSSDLPDKDHIARCEEQWRRSLNALLMDSTLGTLQCLVLACLYCSQTGQYKSLQTYKAIAVALAQRLGLHQSQKRFSYGALTIETRKKVFWSLYTVDCFSAASMGLPQLLQDSDIETEYPLPIDDEYVEERGYLPTLPGESSKISSALALFCASRILSKVLQSLYPANTSKDLSLNTMTALENELTEWSEQLPPNLKLTFVQDKPSTDVTGNRSALLSLAYYHIRGLIHRPAVGSTLGDKASPSLISVADSSKHAIQIIQLLEERSMSFSFCVNKNEMLTLCGLSLLYQGLDLKREGKLLKDGQRLIGAVENYLDAFKAPGAADFRKLVSSLAPTETSKTFDYGGQNHATAQTHSQAGRQVHLPVTSRYTNPSSIDTELLQQQERMRRATLNSIPMLGLGNQSGSRHKKPDATSRSKSYHSSAPRQSQPPPTPSLISTSTKPRSSSNSEAGPNLNYLALNSAPSSDGLRRSRSVVQQRNNEIQPQQYKTPNLAPSEWEALLGSLDSGSSNIFDAVYGGSVPGMPVAVSGAPNPGGQHTGSLSSSGYGDWDLSPDTWDMTALSMGDCDASAATQSVLSLSEESLSSGDDLDFGVPGALGEYKQSLLQGGLNGDGFYVDGLDGNFGLS</sequence>
<dbReference type="InterPro" id="IPR050987">
    <property type="entry name" value="AtrR-like"/>
</dbReference>
<dbReference type="InterPro" id="IPR001138">
    <property type="entry name" value="Zn2Cys6_DnaBD"/>
</dbReference>
<dbReference type="PROSITE" id="PS50048">
    <property type="entry name" value="ZN2_CY6_FUNGAL_2"/>
    <property type="match status" value="1"/>
</dbReference>
<dbReference type="SUPFAM" id="SSF57701">
    <property type="entry name" value="Zn2/Cys6 DNA-binding domain"/>
    <property type="match status" value="1"/>
</dbReference>
<feature type="compositionally biased region" description="Polar residues" evidence="9">
    <location>
        <begin position="675"/>
        <end position="688"/>
    </location>
</feature>
<dbReference type="PANTHER" id="PTHR46910:SF12">
    <property type="entry name" value="REGULATORY PROTEIN CAT8"/>
    <property type="match status" value="1"/>
</dbReference>
<keyword evidence="4" id="KW-0805">Transcription regulation</keyword>
<dbReference type="SMART" id="SM00066">
    <property type="entry name" value="GAL4"/>
    <property type="match status" value="1"/>
</dbReference>
<dbReference type="SMART" id="SM00906">
    <property type="entry name" value="Fungal_trans"/>
    <property type="match status" value="1"/>
</dbReference>
<dbReference type="STRING" id="342668.A0A1B8GXT1"/>
<feature type="domain" description="Zn(2)-C6 fungal-type" evidence="10">
    <location>
        <begin position="23"/>
        <end position="53"/>
    </location>
</feature>
<evidence type="ECO:0000256" key="7">
    <source>
        <dbReference type="ARBA" id="ARBA00023242"/>
    </source>
</evidence>
<dbReference type="GO" id="GO:0006351">
    <property type="term" value="P:DNA-templated transcription"/>
    <property type="evidence" value="ECO:0007669"/>
    <property type="project" value="InterPro"/>
</dbReference>
<feature type="compositionally biased region" description="Basic and acidic residues" evidence="9">
    <location>
        <begin position="121"/>
        <end position="130"/>
    </location>
</feature>
<dbReference type="GO" id="GO:0000981">
    <property type="term" value="F:DNA-binding transcription factor activity, RNA polymerase II-specific"/>
    <property type="evidence" value="ECO:0007669"/>
    <property type="project" value="InterPro"/>
</dbReference>
<reference evidence="11 12" key="1">
    <citation type="submission" date="2016-03" db="EMBL/GenBank/DDBJ databases">
        <title>Comparative genomics of Pseudogymnoascus destructans, the fungus causing white-nose syndrome of bats.</title>
        <authorList>
            <person name="Palmer J.M."/>
            <person name="Drees K.P."/>
            <person name="Foster J.T."/>
            <person name="Lindner D.L."/>
        </authorList>
    </citation>
    <scope>NUCLEOTIDE SEQUENCE [LARGE SCALE GENOMIC DNA]</scope>
    <source>
        <strain evidence="11 12">UAMH 10579</strain>
    </source>
</reference>
<dbReference type="PANTHER" id="PTHR46910">
    <property type="entry name" value="TRANSCRIPTION FACTOR PDR1"/>
    <property type="match status" value="1"/>
</dbReference>
<accession>A0A1B8GXT1</accession>
<evidence type="ECO:0000256" key="3">
    <source>
        <dbReference type="ARBA" id="ARBA00022833"/>
    </source>
</evidence>
<name>A0A1B8GXT1_9PEZI</name>
<dbReference type="PROSITE" id="PS00463">
    <property type="entry name" value="ZN2_CY6_FUNGAL_1"/>
    <property type="match status" value="1"/>
</dbReference>
<evidence type="ECO:0000313" key="12">
    <source>
        <dbReference type="Proteomes" id="UP000091956"/>
    </source>
</evidence>
<evidence type="ECO:0000256" key="5">
    <source>
        <dbReference type="ARBA" id="ARBA00023125"/>
    </source>
</evidence>
<proteinExistence type="predicted"/>
<feature type="region of interest" description="Disordered" evidence="9">
    <location>
        <begin position="656"/>
        <end position="749"/>
    </location>
</feature>
<dbReference type="CDD" id="cd12148">
    <property type="entry name" value="fungal_TF_MHR"/>
    <property type="match status" value="1"/>
</dbReference>
<dbReference type="Proteomes" id="UP000091956">
    <property type="component" value="Unassembled WGS sequence"/>
</dbReference>
<organism evidence="11 12">
    <name type="scientific">Pseudogymnoascus verrucosus</name>
    <dbReference type="NCBI Taxonomy" id="342668"/>
    <lineage>
        <taxon>Eukaryota</taxon>
        <taxon>Fungi</taxon>
        <taxon>Dikarya</taxon>
        <taxon>Ascomycota</taxon>
        <taxon>Pezizomycotina</taxon>
        <taxon>Leotiomycetes</taxon>
        <taxon>Thelebolales</taxon>
        <taxon>Thelebolaceae</taxon>
        <taxon>Pseudogymnoascus</taxon>
    </lineage>
</organism>
<dbReference type="CDD" id="cd00067">
    <property type="entry name" value="GAL4"/>
    <property type="match status" value="1"/>
</dbReference>
<feature type="region of interest" description="Disordered" evidence="9">
    <location>
        <begin position="104"/>
        <end position="130"/>
    </location>
</feature>
<evidence type="ECO:0000256" key="6">
    <source>
        <dbReference type="ARBA" id="ARBA00023163"/>
    </source>
</evidence>
<dbReference type="GeneID" id="28834650"/>
<evidence type="ECO:0000259" key="10">
    <source>
        <dbReference type="PROSITE" id="PS50048"/>
    </source>
</evidence>
<keyword evidence="12" id="KW-1185">Reference proteome</keyword>
<gene>
    <name evidence="11" type="ORF">VE01_01264</name>
</gene>
<comment type="subcellular location">
    <subcellularLocation>
        <location evidence="1">Nucleus</location>
    </subcellularLocation>
</comment>
<dbReference type="Pfam" id="PF00172">
    <property type="entry name" value="Zn_clus"/>
    <property type="match status" value="1"/>
</dbReference>
<dbReference type="Gene3D" id="4.10.240.10">
    <property type="entry name" value="Zn(2)-C6 fungal-type DNA-binding domain"/>
    <property type="match status" value="1"/>
</dbReference>
<protein>
    <recommendedName>
        <fullName evidence="10">Zn(2)-C6 fungal-type domain-containing protein</fullName>
    </recommendedName>
</protein>
<evidence type="ECO:0000256" key="1">
    <source>
        <dbReference type="ARBA" id="ARBA00004123"/>
    </source>
</evidence>
<keyword evidence="3" id="KW-0862">Zinc</keyword>
<dbReference type="OrthoDB" id="1924787at2759"/>
<dbReference type="FunFam" id="4.10.240.10:FF:000007">
    <property type="entry name" value="C6 transcription factor FacB"/>
    <property type="match status" value="1"/>
</dbReference>
<evidence type="ECO:0000256" key="9">
    <source>
        <dbReference type="SAM" id="MobiDB-lite"/>
    </source>
</evidence>
<dbReference type="GO" id="GO:0008270">
    <property type="term" value="F:zinc ion binding"/>
    <property type="evidence" value="ECO:0007669"/>
    <property type="project" value="InterPro"/>
</dbReference>
<evidence type="ECO:0000256" key="4">
    <source>
        <dbReference type="ARBA" id="ARBA00023015"/>
    </source>
</evidence>
<feature type="compositionally biased region" description="Polar residues" evidence="9">
    <location>
        <begin position="609"/>
        <end position="620"/>
    </location>
</feature>
<feature type="coiled-coil region" evidence="8">
    <location>
        <begin position="67"/>
        <end position="97"/>
    </location>
</feature>
<reference evidence="12" key="2">
    <citation type="journal article" date="2018" name="Nat. Commun.">
        <title>Extreme sensitivity to ultraviolet light in the fungal pathogen causing white-nose syndrome of bats.</title>
        <authorList>
            <person name="Palmer J.M."/>
            <person name="Drees K.P."/>
            <person name="Foster J.T."/>
            <person name="Lindner D.L."/>
        </authorList>
    </citation>
    <scope>NUCLEOTIDE SEQUENCE [LARGE SCALE GENOMIC DNA]</scope>
    <source>
        <strain evidence="12">UAMH 10579</strain>
    </source>
</reference>
<keyword evidence="8" id="KW-0175">Coiled coil</keyword>
<evidence type="ECO:0000256" key="2">
    <source>
        <dbReference type="ARBA" id="ARBA00022723"/>
    </source>
</evidence>